<dbReference type="InterPro" id="IPR016024">
    <property type="entry name" value="ARM-type_fold"/>
</dbReference>
<evidence type="ECO:0000313" key="2">
    <source>
        <dbReference type="EMBL" id="ESL09779.1"/>
    </source>
</evidence>
<feature type="signal peptide" evidence="1">
    <location>
        <begin position="1"/>
        <end position="25"/>
    </location>
</feature>
<comment type="caution">
    <text evidence="2">The sequence shown here is derived from an EMBL/GenBank/DDBJ whole genome shotgun (WGS) entry which is preliminary data.</text>
</comment>
<dbReference type="AlphaFoldDB" id="A0A061J4I4"/>
<proteinExistence type="predicted"/>
<dbReference type="Proteomes" id="UP000031737">
    <property type="component" value="Unassembled WGS sequence"/>
</dbReference>
<dbReference type="Gene3D" id="1.25.10.10">
    <property type="entry name" value="Leucine-rich Repeat Variant"/>
    <property type="match status" value="1"/>
</dbReference>
<evidence type="ECO:0008006" key="4">
    <source>
        <dbReference type="Google" id="ProtNLM"/>
    </source>
</evidence>
<organism evidence="2 3">
    <name type="scientific">Trypanosoma rangeli SC58</name>
    <dbReference type="NCBI Taxonomy" id="429131"/>
    <lineage>
        <taxon>Eukaryota</taxon>
        <taxon>Discoba</taxon>
        <taxon>Euglenozoa</taxon>
        <taxon>Kinetoplastea</taxon>
        <taxon>Metakinetoplastina</taxon>
        <taxon>Trypanosomatida</taxon>
        <taxon>Trypanosomatidae</taxon>
        <taxon>Trypanosoma</taxon>
        <taxon>Herpetosoma</taxon>
    </lineage>
</organism>
<dbReference type="EMBL" id="AUPL01002496">
    <property type="protein sequence ID" value="ESL09779.1"/>
    <property type="molecule type" value="Genomic_DNA"/>
</dbReference>
<accession>A0A061J4I4</accession>
<protein>
    <recommendedName>
        <fullName evidence="4">Transmembrane protein</fullName>
    </recommendedName>
</protein>
<reference evidence="2 3" key="1">
    <citation type="submission" date="2013-07" db="EMBL/GenBank/DDBJ databases">
        <authorList>
            <person name="Stoco P.H."/>
            <person name="Wagner G."/>
            <person name="Gerber A."/>
            <person name="Zaha A."/>
            <person name="Thompson C."/>
            <person name="Bartholomeu D.C."/>
            <person name="Luckemeyer D.D."/>
            <person name="Bahia D."/>
            <person name="Loreto E."/>
            <person name="Prestes E.B."/>
            <person name="Lima F.M."/>
            <person name="Rodrigues-Luiz G."/>
            <person name="Vallejo G.A."/>
            <person name="Filho J.F."/>
            <person name="Monteiro K.M."/>
            <person name="Tyler K.M."/>
            <person name="de Almeida L.G."/>
            <person name="Ortiz M.F."/>
            <person name="Siervo M.A."/>
            <person name="de Moraes M.H."/>
            <person name="Cunha O.L."/>
            <person name="Mendonca-Neto R."/>
            <person name="Silva R."/>
            <person name="Teixeira S.M."/>
            <person name="Murta S.M."/>
            <person name="Sincero T.C."/>
            <person name="Mendes T.A."/>
            <person name="Urmenyi T.P."/>
            <person name="Silva V.G."/>
            <person name="da Rocha W.D."/>
            <person name="Andersson B."/>
            <person name="Romanha A.J."/>
            <person name="Steindel M."/>
            <person name="de Vasconcelos A.T."/>
            <person name="Grisard E.C."/>
        </authorList>
    </citation>
    <scope>NUCLEOTIDE SEQUENCE [LARGE SCALE GENOMIC DNA]</scope>
    <source>
        <strain evidence="2 3">SC58</strain>
    </source>
</reference>
<evidence type="ECO:0000256" key="1">
    <source>
        <dbReference type="SAM" id="SignalP"/>
    </source>
</evidence>
<dbReference type="VEuPathDB" id="TriTrypDB:TRSC58_02496"/>
<dbReference type="OrthoDB" id="276144at2759"/>
<keyword evidence="1" id="KW-0732">Signal</keyword>
<dbReference type="SUPFAM" id="SSF48371">
    <property type="entry name" value="ARM repeat"/>
    <property type="match status" value="1"/>
</dbReference>
<feature type="chain" id="PRO_5001601576" description="Transmembrane protein" evidence="1">
    <location>
        <begin position="26"/>
        <end position="475"/>
    </location>
</feature>
<gene>
    <name evidence="2" type="ORF">TRSC58_02496</name>
</gene>
<evidence type="ECO:0000313" key="3">
    <source>
        <dbReference type="Proteomes" id="UP000031737"/>
    </source>
</evidence>
<name>A0A061J4I4_TRYRA</name>
<sequence length="475" mass="52906">MPAFILVFSLVFFFLFFLELPSIVGVAVKEGGNTRQMAEAARNVRHYVSDCLQERHPYDAVKAFAGRPERDKGLVYSGLQPLSTDNWIGSLSDPTVGTTQRVRTLRLLIAHSASQEMKITLLRKSIVPVVVAALNNTPDADFECQAFSLLRSLCILPQGCHSVIGEGGLEAAIQAIHDRSNLEARLDARTMAVMVLYQISFNTAGVRWLLGADVPPGFELLDDSAGSSTLVMTKDDVIAALVFVVENDAHTALDMLLYAVTSLAQLTAVTEGIFAVLQGNTVTVVGSLLRSHTLDTHWLVEEEKVRVVAQLLIVMWNVALEQRGVEHLDELGVADDLFRLFDMVHKRPLWLFGPLFRALTGALSAVYKLLSVKMQSLEPLNGETSRIEALYQFLRSINKSVSLSREAEREPHPNMVATLKNVVLCTHFAAEVKAVRDFTHKYLKEMTEEGTTEAFYFRRQLFYSTKWEEEFDASV</sequence>
<keyword evidence="3" id="KW-1185">Reference proteome</keyword>
<dbReference type="InterPro" id="IPR011989">
    <property type="entry name" value="ARM-like"/>
</dbReference>